<dbReference type="AlphaFoldDB" id="E7RLT5"/>
<name>E7RLT5_9BACT</name>
<keyword evidence="4" id="KW-0503">Monooxygenase</keyword>
<keyword evidence="4" id="KW-0560">Oxidoreductase</keyword>
<feature type="chain" id="PRO_5003224305" evidence="2">
    <location>
        <begin position="21"/>
        <end position="478"/>
    </location>
</feature>
<reference evidence="4" key="1">
    <citation type="submission" date="2011-01" db="EMBL/GenBank/DDBJ databases">
        <authorList>
            <person name="Muzny D."/>
            <person name="Qin X."/>
            <person name="Buhay C."/>
            <person name="Dugan-Rocha S."/>
            <person name="Ding Y."/>
            <person name="Chen G."/>
            <person name="Hawes A."/>
            <person name="Holder M."/>
            <person name="Jhangiani S."/>
            <person name="Johnson A."/>
            <person name="Khan Z."/>
            <person name="Li Z."/>
            <person name="Liu W."/>
            <person name="Liu X."/>
            <person name="Perez L."/>
            <person name="Shen H."/>
            <person name="Wang Q."/>
            <person name="Watt J."/>
            <person name="Xi L."/>
            <person name="Xin Y."/>
            <person name="Zhou J."/>
            <person name="Deng J."/>
            <person name="Jiang H."/>
            <person name="Liu Y."/>
            <person name="Qu J."/>
            <person name="Song X.-Z."/>
            <person name="Zhang L."/>
            <person name="Villasana D."/>
            <person name="Johnson A."/>
            <person name="Liu J."/>
            <person name="Liyanage D."/>
            <person name="Lorensuhewa L."/>
            <person name="Robinson T."/>
            <person name="Song A."/>
            <person name="Song B.-B."/>
            <person name="Dinh H."/>
            <person name="Thornton R."/>
            <person name="Coyle M."/>
            <person name="Francisco L."/>
            <person name="Jackson L."/>
            <person name="Javaid M."/>
            <person name="Korchina V."/>
            <person name="Kovar C."/>
            <person name="Mata R."/>
            <person name="Mathew T."/>
            <person name="Ngo R."/>
            <person name="Nguyen L."/>
            <person name="Nguyen N."/>
            <person name="Okwuonu G."/>
            <person name="Ongeri F."/>
            <person name="Pham C."/>
            <person name="Simmons D."/>
            <person name="Wilczek-Boney K."/>
            <person name="Hale W."/>
            <person name="Jakkamsetti A."/>
            <person name="Pham P."/>
            <person name="Ruth R."/>
            <person name="San Lucas F."/>
            <person name="Warren J."/>
            <person name="Zhang J."/>
            <person name="Zhao Z."/>
            <person name="Zhou C."/>
            <person name="Zhu D."/>
            <person name="Lee S."/>
            <person name="Bess C."/>
            <person name="Blankenburg K."/>
            <person name="Forbes L."/>
            <person name="Fu Q."/>
            <person name="Gubbala S."/>
            <person name="Hirani K."/>
            <person name="Jayaseelan J.C."/>
            <person name="Lara F."/>
            <person name="Munidasa M."/>
            <person name="Palculict T."/>
            <person name="Patil S."/>
            <person name="Pu L.-L."/>
            <person name="Saada N."/>
            <person name="Tang L."/>
            <person name="Weissenberger G."/>
            <person name="Zhu Y."/>
            <person name="Hemphill L."/>
            <person name="Shang Y."/>
            <person name="Youmans B."/>
            <person name="Ayvaz T."/>
            <person name="Ross M."/>
            <person name="Santibanez J."/>
            <person name="Aqrawi P."/>
            <person name="Gross S."/>
            <person name="Joshi V."/>
            <person name="Fowler G."/>
            <person name="Nazareth L."/>
            <person name="Reid J."/>
            <person name="Worley K."/>
            <person name="Petrosino J."/>
            <person name="Highlander S."/>
            <person name="Gibbs R."/>
        </authorList>
    </citation>
    <scope>NUCLEOTIDE SEQUENCE [LARGE SCALE GENOMIC DNA]</scope>
    <source>
        <strain evidence="4">ATCC 33269</strain>
    </source>
</reference>
<dbReference type="STRING" id="28134.SAMN05444288_0754"/>
<dbReference type="SUPFAM" id="SSF51556">
    <property type="entry name" value="Metallo-dependent hydrolases"/>
    <property type="match status" value="1"/>
</dbReference>
<dbReference type="HOGENOM" id="CLU_039329_5_0_10"/>
<keyword evidence="1" id="KW-0456">Lyase</keyword>
<evidence type="ECO:0000313" key="4">
    <source>
        <dbReference type="EMBL" id="EFZ37716.1"/>
    </source>
</evidence>
<dbReference type="InterPro" id="IPR007138">
    <property type="entry name" value="ABM_dom"/>
</dbReference>
<dbReference type="GO" id="GO:0004497">
    <property type="term" value="F:monooxygenase activity"/>
    <property type="evidence" value="ECO:0007669"/>
    <property type="project" value="UniProtKB-KW"/>
</dbReference>
<protein>
    <submittedName>
        <fullName evidence="4">Antibiotic biosynthesis monooxygenase</fullName>
    </submittedName>
</protein>
<dbReference type="Proteomes" id="UP000005580">
    <property type="component" value="Unassembled WGS sequence"/>
</dbReference>
<comment type="caution">
    <text evidence="4">The sequence shown here is derived from an EMBL/GenBank/DDBJ whole genome shotgun (WGS) entry which is preliminary data.</text>
</comment>
<dbReference type="eggNOG" id="COG1359">
    <property type="taxonomic scope" value="Bacteria"/>
</dbReference>
<sequence length="478" mass="54370">MKRNLFILFLLILFPMTMSAKEAQDSMIVRIAEIEVYPDYLDEYLKMSREVGETSVRNERGVVCIYPVQVKRNKNLIRILEIYKDREAYQSHIETAHFQRYKQGTLHMVKSLDLVDTYPLAPEAMPLIFKKGDMAAEPVKKIITIEEHFTLPNIGKKVMAWLTKQNGGTPPVSETQKELMKIVLPTNEDIEDVAERRIRFMDEAGVDMQVLSYGAGSPQNITDRKVAVQLCKEANDELARLIAKHPTRFAGFALLPMADPQAAADELERAVKVLGLKGAMLSGTFNGRFFDEHEFRPIFRRAAALGVPIYLHPATIKGDVAKYYYQNEQWSQVASAMFATAGYGWHVDSGIGVLRLIMSGIFDELPSLQIISGHWGELVPFYLNRLDDQQSKTMKLPRKISDYYKSNIYITPSGFFSDAQLRYAIEAVGADRIIYAADYPFLIDKNTRAFLDMAPISNEDRDKIGYLNAERLLKLNDK</sequence>
<dbReference type="PROSITE" id="PS51725">
    <property type="entry name" value="ABM"/>
    <property type="match status" value="1"/>
</dbReference>
<dbReference type="InterPro" id="IPR011008">
    <property type="entry name" value="Dimeric_a/b-barrel"/>
</dbReference>
<feature type="domain" description="ABM" evidence="3">
    <location>
        <begin position="28"/>
        <end position="118"/>
    </location>
</feature>
<organism evidence="4 5">
    <name type="scientific">Hoylesella oralis ATCC 33269</name>
    <dbReference type="NCBI Taxonomy" id="873533"/>
    <lineage>
        <taxon>Bacteria</taxon>
        <taxon>Pseudomonadati</taxon>
        <taxon>Bacteroidota</taxon>
        <taxon>Bacteroidia</taxon>
        <taxon>Bacteroidales</taxon>
        <taxon>Prevotellaceae</taxon>
        <taxon>Hoylesella</taxon>
    </lineage>
</organism>
<accession>E7RLT5</accession>
<proteinExistence type="predicted"/>
<dbReference type="PANTHER" id="PTHR21240">
    <property type="entry name" value="2-AMINO-3-CARBOXYLMUCONATE-6-SEMIALDEHYDE DECARBOXYLASE"/>
    <property type="match status" value="1"/>
</dbReference>
<dbReference type="EMBL" id="AEPE02000002">
    <property type="protein sequence ID" value="EFZ37716.1"/>
    <property type="molecule type" value="Genomic_DNA"/>
</dbReference>
<keyword evidence="2" id="KW-0732">Signal</keyword>
<dbReference type="GO" id="GO:0016787">
    <property type="term" value="F:hydrolase activity"/>
    <property type="evidence" value="ECO:0007669"/>
    <property type="project" value="InterPro"/>
</dbReference>
<dbReference type="Pfam" id="PF03992">
    <property type="entry name" value="ABM"/>
    <property type="match status" value="1"/>
</dbReference>
<dbReference type="InterPro" id="IPR006680">
    <property type="entry name" value="Amidohydro-rel"/>
</dbReference>
<dbReference type="Gene3D" id="3.30.70.100">
    <property type="match status" value="1"/>
</dbReference>
<dbReference type="Pfam" id="PF04909">
    <property type="entry name" value="Amidohydro_2"/>
    <property type="match status" value="1"/>
</dbReference>
<dbReference type="GO" id="GO:0005829">
    <property type="term" value="C:cytosol"/>
    <property type="evidence" value="ECO:0007669"/>
    <property type="project" value="TreeGrafter"/>
</dbReference>
<dbReference type="GO" id="GO:0016831">
    <property type="term" value="F:carboxy-lyase activity"/>
    <property type="evidence" value="ECO:0007669"/>
    <property type="project" value="InterPro"/>
</dbReference>
<keyword evidence="5" id="KW-1185">Reference proteome</keyword>
<evidence type="ECO:0000256" key="1">
    <source>
        <dbReference type="ARBA" id="ARBA00023239"/>
    </source>
</evidence>
<dbReference type="Gene3D" id="3.20.20.140">
    <property type="entry name" value="Metal-dependent hydrolases"/>
    <property type="match status" value="1"/>
</dbReference>
<dbReference type="GO" id="GO:0019748">
    <property type="term" value="P:secondary metabolic process"/>
    <property type="evidence" value="ECO:0007669"/>
    <property type="project" value="TreeGrafter"/>
</dbReference>
<dbReference type="InterPro" id="IPR032466">
    <property type="entry name" value="Metal_Hydrolase"/>
</dbReference>
<dbReference type="SUPFAM" id="SSF54909">
    <property type="entry name" value="Dimeric alpha+beta barrel"/>
    <property type="match status" value="1"/>
</dbReference>
<dbReference type="PANTHER" id="PTHR21240:SF30">
    <property type="entry name" value="AMIDOHYDROLASE-RELATED DOMAIN-CONTAINING PROTEIN-RELATED"/>
    <property type="match status" value="1"/>
</dbReference>
<feature type="signal peptide" evidence="2">
    <location>
        <begin position="1"/>
        <end position="20"/>
    </location>
</feature>
<dbReference type="InterPro" id="IPR032465">
    <property type="entry name" value="ACMSD"/>
</dbReference>
<evidence type="ECO:0000313" key="5">
    <source>
        <dbReference type="Proteomes" id="UP000005580"/>
    </source>
</evidence>
<dbReference type="eggNOG" id="COG2159">
    <property type="taxonomic scope" value="Bacteria"/>
</dbReference>
<evidence type="ECO:0000259" key="3">
    <source>
        <dbReference type="PROSITE" id="PS51725"/>
    </source>
</evidence>
<gene>
    <name evidence="4" type="ORF">HMPREF0663_10085</name>
</gene>
<evidence type="ECO:0000256" key="2">
    <source>
        <dbReference type="SAM" id="SignalP"/>
    </source>
</evidence>